<sequence length="1151" mass="127969">MKKWVKNALTITVGLGLVTSNLSPAITVSADSLKNFPNVSAVEVSQPQLQKKLEQLNEKALSEDTFVIKYSKPLTQAEHRIAGGTLVTDFPSLNYAVVKVKNKKDLQKVMQKYRGFSHVNSVNPSALYKPLSTPDPKVSESYHIGMLKLNEAHKLAGKNSVTVAVIDQGVDVNHPELKGKLLPGYNAVNPMNQGTPDFHGTHVTGIIAGNKDNGIGGYGVNPNVKILPIDVFDRSWGAYDYSIAQGILHAVEKNAKVINMSIGGPMKSPIIEEAIKKALEKNITVVSSAGNSGNDMASYPAAYEGVISVGSVDKSKNLSSYSSYGPSVDIAAPGEAVYSTIYEYEKKSSFREMSGTSMASPMVAGVASLLLSKHPNLTPAQVEYILEHTADDLGDPGFDIKFGNGLVNPVAALKFDVKKLPALANKPWTDKEIAEKAEEVNLAKVSELKGAITKPFEEKWYYTDVKAGEYVQFSLDGAKQYDYKLMINLQSPEGKDKLDINNVLDGKTEGKLYKVPYTGKLAFGVKDVNGSYDDSKKQLSKFNFSVKKYPVLPADESTFEKPINIELPYDSSKEKYTLIGEEGDNDYFTLSVKEQQVIKMDLTGIPGVDTSISVYEKFIMPPSEDGEMYELPQLKEDEVEPSFYANNKGKSEGETLSFVAQPEVEYSIKVSNKVNSYFGFFDFFINGNMMEEEQKPESSAIPYQLKVQGKVLPPDEDSLPFLMPKEEEASTLEKKKELLLMDPVEEEFDYVQTIKDGAQSYTIGQAATGYLQTFEDEDWFSVTPGDTGIYEFSLEKNNANIPILGIYQIKTEKDHKGKEYSYFEQIASNEYSFWQTGKLDEILFTGLKKDDTYYVKVNTNYFNGSISFDPYTITSKLIVKNPQDKYEDNDKLEGVKNLPASNIEGNFAMPYDQDNFYFESKQNEIYGVKLERKQVSDKFKKQYPKELLSQFAGVLAIYEDTNKNRKLDDEEMRTAQFIQKGAGLGKTFGSFKTEKNKNYIISVMAYFEGASSFSLLPYTLAVNPVNKNDEDKNSVVKNNIPSKPLALKAKSAKHLQATGHLNAGVAYGDEDWYVLKLDKNTKGKIELEAGIEIDGVISLYSNGKLISTADYYPEGDKEVLNFDLKKGTYHIKVRDVIGNATLTPYTLNVYK</sequence>
<dbReference type="InterPro" id="IPR050131">
    <property type="entry name" value="Peptidase_S8_subtilisin-like"/>
</dbReference>
<dbReference type="InterPro" id="IPR034084">
    <property type="entry name" value="Thermitase-like_dom"/>
</dbReference>
<dbReference type="EMBL" id="CP042593">
    <property type="protein sequence ID" value="QED49643.1"/>
    <property type="molecule type" value="Genomic_DNA"/>
</dbReference>
<dbReference type="OrthoDB" id="9798386at2"/>
<dbReference type="InterPro" id="IPR015500">
    <property type="entry name" value="Peptidase_S8_subtilisin-rel"/>
</dbReference>
<keyword evidence="6 10" id="KW-0378">Hydrolase</keyword>
<dbReference type="PROSITE" id="PS00137">
    <property type="entry name" value="SUBTILASE_HIS"/>
    <property type="match status" value="1"/>
</dbReference>
<feature type="domain" description="Peptidase S8/S53" evidence="11">
    <location>
        <begin position="159"/>
        <end position="405"/>
    </location>
</feature>
<comment type="cofactor">
    <cofactor evidence="1">
        <name>Ca(2+)</name>
        <dbReference type="ChEBI" id="CHEBI:29108"/>
    </cofactor>
</comment>
<organism evidence="13 14">
    <name type="scientific">Cytobacillus dafuensis</name>
    <name type="common">Bacillus dafuensis</name>
    <dbReference type="NCBI Taxonomy" id="1742359"/>
    <lineage>
        <taxon>Bacteria</taxon>
        <taxon>Bacillati</taxon>
        <taxon>Bacillota</taxon>
        <taxon>Bacilli</taxon>
        <taxon>Bacillales</taxon>
        <taxon>Bacillaceae</taxon>
        <taxon>Cytobacillus</taxon>
    </lineage>
</organism>
<dbReference type="SUPFAM" id="SSF52743">
    <property type="entry name" value="Subtilisin-like"/>
    <property type="match status" value="1"/>
</dbReference>
<feature type="active site" description="Charge relay system" evidence="9 10">
    <location>
        <position position="357"/>
    </location>
</feature>
<dbReference type="RefSeq" id="WP_057773004.1">
    <property type="nucleotide sequence ID" value="NZ_CP042593.1"/>
</dbReference>
<gene>
    <name evidence="13" type="ORF">FSZ17_21545</name>
</gene>
<dbReference type="InterPro" id="IPR054399">
    <property type="entry name" value="Fervidolysin-like_N_prodom"/>
</dbReference>
<evidence type="ECO:0000256" key="6">
    <source>
        <dbReference type="ARBA" id="ARBA00022801"/>
    </source>
</evidence>
<protein>
    <submittedName>
        <fullName evidence="13">Peptidase S8</fullName>
    </submittedName>
</protein>
<evidence type="ECO:0000256" key="3">
    <source>
        <dbReference type="ARBA" id="ARBA00011073"/>
    </source>
</evidence>
<evidence type="ECO:0000256" key="9">
    <source>
        <dbReference type="PIRSR" id="PIRSR615500-1"/>
    </source>
</evidence>
<dbReference type="InterPro" id="IPR000209">
    <property type="entry name" value="Peptidase_S8/S53_dom"/>
</dbReference>
<dbReference type="PRINTS" id="PR00723">
    <property type="entry name" value="SUBTILISIN"/>
</dbReference>
<keyword evidence="7 10" id="KW-0720">Serine protease</keyword>
<reference evidence="14" key="1">
    <citation type="submission" date="2019-08" db="EMBL/GenBank/DDBJ databases">
        <authorList>
            <person name="Zheng X."/>
        </authorList>
    </citation>
    <scope>NUCLEOTIDE SEQUENCE [LARGE SCALE GENOMIC DNA]</scope>
    <source>
        <strain evidence="14">FJAT-25496</strain>
    </source>
</reference>
<evidence type="ECO:0000256" key="8">
    <source>
        <dbReference type="ARBA" id="ARBA00022837"/>
    </source>
</evidence>
<feature type="active site" description="Charge relay system" evidence="9 10">
    <location>
        <position position="167"/>
    </location>
</feature>
<dbReference type="Pfam" id="PF22148">
    <property type="entry name" value="Fervidolysin_NPro-like"/>
    <property type="match status" value="1"/>
</dbReference>
<dbReference type="PROSITE" id="PS00138">
    <property type="entry name" value="SUBTILASE_SER"/>
    <property type="match status" value="1"/>
</dbReference>
<dbReference type="KEGG" id="bda:FSZ17_21545"/>
<dbReference type="GO" id="GO:0006508">
    <property type="term" value="P:proteolysis"/>
    <property type="evidence" value="ECO:0007669"/>
    <property type="project" value="UniProtKB-KW"/>
</dbReference>
<dbReference type="GO" id="GO:0005576">
    <property type="term" value="C:extracellular region"/>
    <property type="evidence" value="ECO:0007669"/>
    <property type="project" value="UniProtKB-SubCell"/>
</dbReference>
<dbReference type="InterPro" id="IPR036852">
    <property type="entry name" value="Peptidase_S8/S53_dom_sf"/>
</dbReference>
<dbReference type="PROSITE" id="PS51892">
    <property type="entry name" value="SUBTILASE"/>
    <property type="match status" value="1"/>
</dbReference>
<evidence type="ECO:0000313" key="13">
    <source>
        <dbReference type="EMBL" id="QED49643.1"/>
    </source>
</evidence>
<keyword evidence="8" id="KW-0106">Calcium</keyword>
<dbReference type="InterPro" id="IPR023828">
    <property type="entry name" value="Peptidase_S8_Ser-AS"/>
</dbReference>
<evidence type="ECO:0000256" key="4">
    <source>
        <dbReference type="ARBA" id="ARBA00022525"/>
    </source>
</evidence>
<dbReference type="CDD" id="cd07484">
    <property type="entry name" value="Peptidases_S8_Thermitase_like"/>
    <property type="match status" value="1"/>
</dbReference>
<evidence type="ECO:0000256" key="2">
    <source>
        <dbReference type="ARBA" id="ARBA00004613"/>
    </source>
</evidence>
<dbReference type="InterPro" id="IPR022398">
    <property type="entry name" value="Peptidase_S8_His-AS"/>
</dbReference>
<dbReference type="AlphaFoldDB" id="A0A5B8ZBK3"/>
<comment type="subcellular location">
    <subcellularLocation>
        <location evidence="2">Secreted</location>
    </subcellularLocation>
</comment>
<evidence type="ECO:0000256" key="5">
    <source>
        <dbReference type="ARBA" id="ARBA00022670"/>
    </source>
</evidence>
<keyword evidence="14" id="KW-1185">Reference proteome</keyword>
<feature type="active site" description="Charge relay system" evidence="9 10">
    <location>
        <position position="199"/>
    </location>
</feature>
<dbReference type="Gene3D" id="3.40.50.200">
    <property type="entry name" value="Peptidase S8/S53 domain"/>
    <property type="match status" value="1"/>
</dbReference>
<accession>A0A5B8ZBK3</accession>
<dbReference type="Proteomes" id="UP000321555">
    <property type="component" value="Chromosome"/>
</dbReference>
<dbReference type="GO" id="GO:0004252">
    <property type="term" value="F:serine-type endopeptidase activity"/>
    <property type="evidence" value="ECO:0007669"/>
    <property type="project" value="UniProtKB-UniRule"/>
</dbReference>
<dbReference type="STRING" id="1742359.GCA_001439625_03200"/>
<feature type="domain" description="Fervidolysin-like N-terminal prodomain" evidence="12">
    <location>
        <begin position="55"/>
        <end position="124"/>
    </location>
</feature>
<dbReference type="Pfam" id="PF00082">
    <property type="entry name" value="Peptidase_S8"/>
    <property type="match status" value="1"/>
</dbReference>
<evidence type="ECO:0000313" key="14">
    <source>
        <dbReference type="Proteomes" id="UP000321555"/>
    </source>
</evidence>
<dbReference type="PANTHER" id="PTHR43806">
    <property type="entry name" value="PEPTIDASE S8"/>
    <property type="match status" value="1"/>
</dbReference>
<comment type="similarity">
    <text evidence="3 10">Belongs to the peptidase S8 family.</text>
</comment>
<keyword evidence="5 10" id="KW-0645">Protease</keyword>
<evidence type="ECO:0000256" key="10">
    <source>
        <dbReference type="PROSITE-ProRule" id="PRU01240"/>
    </source>
</evidence>
<evidence type="ECO:0000259" key="12">
    <source>
        <dbReference type="Pfam" id="PF22148"/>
    </source>
</evidence>
<dbReference type="Gene3D" id="2.60.120.380">
    <property type="match status" value="2"/>
</dbReference>
<evidence type="ECO:0000256" key="1">
    <source>
        <dbReference type="ARBA" id="ARBA00001913"/>
    </source>
</evidence>
<proteinExistence type="inferred from homology"/>
<keyword evidence="4" id="KW-0964">Secreted</keyword>
<evidence type="ECO:0000259" key="11">
    <source>
        <dbReference type="Pfam" id="PF00082"/>
    </source>
</evidence>
<evidence type="ECO:0000256" key="7">
    <source>
        <dbReference type="ARBA" id="ARBA00022825"/>
    </source>
</evidence>
<dbReference type="PANTHER" id="PTHR43806:SF11">
    <property type="entry name" value="CEREVISIN-RELATED"/>
    <property type="match status" value="1"/>
</dbReference>
<name>A0A5B8ZBK3_CYTDA</name>